<feature type="compositionally biased region" description="Basic and acidic residues" evidence="1">
    <location>
        <begin position="148"/>
        <end position="180"/>
    </location>
</feature>
<dbReference type="EMBL" id="CADCVH010000031">
    <property type="protein sequence ID" value="CAA9451039.1"/>
    <property type="molecule type" value="Genomic_DNA"/>
</dbReference>
<reference evidence="2" key="1">
    <citation type="submission" date="2020-02" db="EMBL/GenBank/DDBJ databases">
        <authorList>
            <person name="Meier V. D."/>
        </authorList>
    </citation>
    <scope>NUCLEOTIDE SEQUENCE</scope>
    <source>
        <strain evidence="2">AVDCRST_MAG02</strain>
    </source>
</reference>
<accession>A0A6J4QXW2</accession>
<name>A0A6J4QXW2_9ACTN</name>
<feature type="non-terminal residue" evidence="2">
    <location>
        <position position="180"/>
    </location>
</feature>
<gene>
    <name evidence="2" type="ORF">AVDCRST_MAG02-1028</name>
</gene>
<evidence type="ECO:0000313" key="2">
    <source>
        <dbReference type="EMBL" id="CAA9451039.1"/>
    </source>
</evidence>
<feature type="region of interest" description="Disordered" evidence="1">
    <location>
        <begin position="1"/>
        <end position="180"/>
    </location>
</feature>
<protein>
    <submittedName>
        <fullName evidence="2">Uncharacterized protein</fullName>
    </submittedName>
</protein>
<feature type="non-terminal residue" evidence="2">
    <location>
        <position position="1"/>
    </location>
</feature>
<evidence type="ECO:0000256" key="1">
    <source>
        <dbReference type="SAM" id="MobiDB-lite"/>
    </source>
</evidence>
<feature type="compositionally biased region" description="Low complexity" evidence="1">
    <location>
        <begin position="13"/>
        <end position="23"/>
    </location>
</feature>
<feature type="compositionally biased region" description="Basic and acidic residues" evidence="1">
    <location>
        <begin position="96"/>
        <end position="120"/>
    </location>
</feature>
<sequence length="180" mass="18248">VRKGAGGGGQGPGWRVRGVVPDGGAERGGCPAEKRGPRPGLGREPHRAFAEPGRDEPGAHPRHGVLRQGGGRVPGGPGPHQQGPGREHGVVQGGRGEGDHAPGEEHGAHAGLLREGHGRAPEPGGGQPGHRPRDGGGLPAADGGLPEDAGRGDGELLEPHERPVRPVPEKPGDVPRGRRV</sequence>
<organism evidence="2">
    <name type="scientific">uncultured Rubrobacteraceae bacterium</name>
    <dbReference type="NCBI Taxonomy" id="349277"/>
    <lineage>
        <taxon>Bacteria</taxon>
        <taxon>Bacillati</taxon>
        <taxon>Actinomycetota</taxon>
        <taxon>Rubrobacteria</taxon>
        <taxon>Rubrobacterales</taxon>
        <taxon>Rubrobacteraceae</taxon>
        <taxon>environmental samples</taxon>
    </lineage>
</organism>
<proteinExistence type="predicted"/>
<feature type="compositionally biased region" description="Gly residues" evidence="1">
    <location>
        <begin position="1"/>
        <end position="12"/>
    </location>
</feature>
<dbReference type="AlphaFoldDB" id="A0A6J4QXW2"/>
<feature type="compositionally biased region" description="Basic and acidic residues" evidence="1">
    <location>
        <begin position="32"/>
        <end position="59"/>
    </location>
</feature>